<comment type="caution">
    <text evidence="5">The sequence shown here is derived from an EMBL/GenBank/DDBJ whole genome shotgun (WGS) entry which is preliminary data.</text>
</comment>
<keyword evidence="2" id="KW-0560">Oxidoreductase</keyword>
<comment type="similarity">
    <text evidence="1">Belongs to the Gfo/Idh/MocA family.</text>
</comment>
<dbReference type="SUPFAM" id="SSF55347">
    <property type="entry name" value="Glyceraldehyde-3-phosphate dehydrogenase-like, C-terminal domain"/>
    <property type="match status" value="1"/>
</dbReference>
<dbReference type="Pfam" id="PF22725">
    <property type="entry name" value="GFO_IDH_MocA_C3"/>
    <property type="match status" value="1"/>
</dbReference>
<evidence type="ECO:0000313" key="5">
    <source>
        <dbReference type="EMBL" id="GAA5170957.1"/>
    </source>
</evidence>
<sequence>MRLGLIGLGRIGAFHARTLAGLDEVESLVVTDAVADTTARIAAEVGAEAAESPAKLLASGVDGVLIAAATNAHPELLLAAVDAGLPVFCEKPIAGDIADAVRLAERIAGRDERVQIGYPRRFDAGYTAARQAVYSGELGWLHTVRATTLDPAPPPPDYLRVSGGIFRDCSVHDFDAIRWVTGREVVEVYATGGNRADAEAGSAADPEAGSREAVNFGRYGDVDTAATTLTLDDGTLALVSNSRFNPRGYDVRLELHGSRDSIAVGLDAGLPLRSVEPGVTFPGGTPHRFFMDRLAGAFRAELAAFTELVAGRRPSPCTVADALAAGWIAEAAARSAAEHRPVRITEVTR</sequence>
<evidence type="ECO:0000256" key="1">
    <source>
        <dbReference type="ARBA" id="ARBA00010928"/>
    </source>
</evidence>
<evidence type="ECO:0000259" key="3">
    <source>
        <dbReference type="Pfam" id="PF01408"/>
    </source>
</evidence>
<dbReference type="PANTHER" id="PTHR42840:SF3">
    <property type="entry name" value="BINDING ROSSMANN FOLD OXIDOREDUCTASE, PUTATIVE (AFU_ORTHOLOGUE AFUA_2G10240)-RELATED"/>
    <property type="match status" value="1"/>
</dbReference>
<keyword evidence="6" id="KW-1185">Reference proteome</keyword>
<dbReference type="InterPro" id="IPR036291">
    <property type="entry name" value="NAD(P)-bd_dom_sf"/>
</dbReference>
<evidence type="ECO:0000256" key="2">
    <source>
        <dbReference type="ARBA" id="ARBA00023002"/>
    </source>
</evidence>
<gene>
    <name evidence="5" type="ORF">GCM10023321_68830</name>
</gene>
<dbReference type="SUPFAM" id="SSF51735">
    <property type="entry name" value="NAD(P)-binding Rossmann-fold domains"/>
    <property type="match status" value="1"/>
</dbReference>
<feature type="domain" description="Gfo/Idh/MocA-like oxidoreductase N-terminal" evidence="3">
    <location>
        <begin position="2"/>
        <end position="118"/>
    </location>
</feature>
<name>A0ABP9R2V0_9PSEU</name>
<dbReference type="PANTHER" id="PTHR42840">
    <property type="entry name" value="NAD(P)-BINDING ROSSMANN-FOLD SUPERFAMILY PROTEIN-RELATED"/>
    <property type="match status" value="1"/>
</dbReference>
<dbReference type="EMBL" id="BAABJP010000045">
    <property type="protein sequence ID" value="GAA5170957.1"/>
    <property type="molecule type" value="Genomic_DNA"/>
</dbReference>
<accession>A0ABP9R2V0</accession>
<organism evidence="5 6">
    <name type="scientific">Pseudonocardia eucalypti</name>
    <dbReference type="NCBI Taxonomy" id="648755"/>
    <lineage>
        <taxon>Bacteria</taxon>
        <taxon>Bacillati</taxon>
        <taxon>Actinomycetota</taxon>
        <taxon>Actinomycetes</taxon>
        <taxon>Pseudonocardiales</taxon>
        <taxon>Pseudonocardiaceae</taxon>
        <taxon>Pseudonocardia</taxon>
    </lineage>
</organism>
<dbReference type="Gene3D" id="3.40.50.720">
    <property type="entry name" value="NAD(P)-binding Rossmann-like Domain"/>
    <property type="match status" value="1"/>
</dbReference>
<reference evidence="6" key="1">
    <citation type="journal article" date="2019" name="Int. J. Syst. Evol. Microbiol.">
        <title>The Global Catalogue of Microorganisms (GCM) 10K type strain sequencing project: providing services to taxonomists for standard genome sequencing and annotation.</title>
        <authorList>
            <consortium name="The Broad Institute Genomics Platform"/>
            <consortium name="The Broad Institute Genome Sequencing Center for Infectious Disease"/>
            <person name="Wu L."/>
            <person name="Ma J."/>
        </authorList>
    </citation>
    <scope>NUCLEOTIDE SEQUENCE [LARGE SCALE GENOMIC DNA]</scope>
    <source>
        <strain evidence="6">JCM 18303</strain>
    </source>
</reference>
<evidence type="ECO:0000313" key="6">
    <source>
        <dbReference type="Proteomes" id="UP001428817"/>
    </source>
</evidence>
<evidence type="ECO:0000259" key="4">
    <source>
        <dbReference type="Pfam" id="PF22725"/>
    </source>
</evidence>
<dbReference type="Pfam" id="PF01408">
    <property type="entry name" value="GFO_IDH_MocA"/>
    <property type="match status" value="1"/>
</dbReference>
<dbReference type="InterPro" id="IPR000683">
    <property type="entry name" value="Gfo/Idh/MocA-like_OxRdtase_N"/>
</dbReference>
<feature type="domain" description="GFO/IDH/MocA-like oxidoreductase" evidence="4">
    <location>
        <begin position="126"/>
        <end position="262"/>
    </location>
</feature>
<dbReference type="Gene3D" id="3.30.360.10">
    <property type="entry name" value="Dihydrodipicolinate Reductase, domain 2"/>
    <property type="match status" value="1"/>
</dbReference>
<dbReference type="Proteomes" id="UP001428817">
    <property type="component" value="Unassembled WGS sequence"/>
</dbReference>
<dbReference type="RefSeq" id="WP_185063784.1">
    <property type="nucleotide sequence ID" value="NZ_BAABJP010000045.1"/>
</dbReference>
<protein>
    <submittedName>
        <fullName evidence="5">Gfo/Idh/MocA family oxidoreductase</fullName>
    </submittedName>
</protein>
<dbReference type="InterPro" id="IPR055170">
    <property type="entry name" value="GFO_IDH_MocA-like_dom"/>
</dbReference>
<proteinExistence type="inferred from homology"/>